<sequence precursor="true">MKITTIEKSASALPLTVVFSGVAVSLIFGLSFLFTKNAIEYIDVYTFLSYRFAVALCFVQIIWMIKSKQHKVSTKYYKLIPLAIFQPILYFTFEINGLKLTSSAEAGMLIALIPIMVNLLAYLFLKEHADWLHYLLVLISFVGAVLIIGFEITSQNFLGKILLMGAVLSAGFYNILSRKFSREFSPLQITHFMMLVGFVYFTTFSLIMGRFKIVFHPQVLISALYLGALSSTVAFFLVNYMISKASPIFTSLFSNLTTVVSVIAGVIFRNEKIMPTQILGMILILTSLTFVTIKGTKNPKIKEV</sequence>
<evidence type="ECO:0000259" key="7">
    <source>
        <dbReference type="Pfam" id="PF00892"/>
    </source>
</evidence>
<reference evidence="8 9" key="1">
    <citation type="submission" date="2010-11" db="EMBL/GenBank/DDBJ databases">
        <title>The complete genome of Thermotoga thermarum DSM 5069.</title>
        <authorList>
            <consortium name="US DOE Joint Genome Institute (JGI-PGF)"/>
            <person name="Lucas S."/>
            <person name="Copeland A."/>
            <person name="Lapidus A."/>
            <person name="Bruce D."/>
            <person name="Goodwin L."/>
            <person name="Pitluck S."/>
            <person name="Kyrpides N."/>
            <person name="Mavromatis K."/>
            <person name="Ivanova N."/>
            <person name="Zeytun A."/>
            <person name="Brettin T."/>
            <person name="Detter J.C."/>
            <person name="Tapia R."/>
            <person name="Han C."/>
            <person name="Land M."/>
            <person name="Hauser L."/>
            <person name="Markowitz V."/>
            <person name="Cheng J.-F."/>
            <person name="Hugenholtz P."/>
            <person name="Woyke T."/>
            <person name="Wu D."/>
            <person name="Spring S."/>
            <person name="Schroeder M."/>
            <person name="Brambilla E."/>
            <person name="Klenk H.-P."/>
            <person name="Eisen J.A."/>
        </authorList>
    </citation>
    <scope>NUCLEOTIDE SEQUENCE [LARGE SCALE GENOMIC DNA]</scope>
    <source>
        <strain evidence="8 9">DSM 5069</strain>
    </source>
</reference>
<dbReference type="SUPFAM" id="SSF103481">
    <property type="entry name" value="Multidrug resistance efflux transporter EmrE"/>
    <property type="match status" value="2"/>
</dbReference>
<dbReference type="AlphaFoldDB" id="F7YUD1"/>
<keyword evidence="2" id="KW-1003">Cell membrane</keyword>
<dbReference type="PATRIC" id="fig|688269.3.peg.1296"/>
<dbReference type="InterPro" id="IPR037185">
    <property type="entry name" value="EmrE-like"/>
</dbReference>
<name>F7YUD1_9THEM</name>
<dbReference type="HOGENOM" id="CLU_033863_4_0_0"/>
<keyword evidence="9" id="KW-1185">Reference proteome</keyword>
<dbReference type="InterPro" id="IPR000620">
    <property type="entry name" value="EamA_dom"/>
</dbReference>
<comment type="subcellular location">
    <subcellularLocation>
        <location evidence="1">Cell membrane</location>
        <topology evidence="1">Multi-pass membrane protein</topology>
    </subcellularLocation>
</comment>
<feature type="transmembrane region" description="Helical" evidence="6">
    <location>
        <begin position="76"/>
        <end position="93"/>
    </location>
</feature>
<dbReference type="eggNOG" id="COG0697">
    <property type="taxonomic scope" value="Bacteria"/>
</dbReference>
<dbReference type="PANTHER" id="PTHR32322">
    <property type="entry name" value="INNER MEMBRANE TRANSPORTER"/>
    <property type="match status" value="1"/>
</dbReference>
<feature type="domain" description="EamA" evidence="7">
    <location>
        <begin position="159"/>
        <end position="292"/>
    </location>
</feature>
<keyword evidence="4 6" id="KW-1133">Transmembrane helix</keyword>
<feature type="transmembrane region" description="Helical" evidence="6">
    <location>
        <begin position="249"/>
        <end position="268"/>
    </location>
</feature>
<protein>
    <recommendedName>
        <fullName evidence="7">EamA domain-containing protein</fullName>
    </recommendedName>
</protein>
<dbReference type="PANTHER" id="PTHR32322:SF18">
    <property type="entry name" value="S-ADENOSYLMETHIONINE_S-ADENOSYLHOMOCYSTEINE TRANSPORTER"/>
    <property type="match status" value="1"/>
</dbReference>
<evidence type="ECO:0000256" key="1">
    <source>
        <dbReference type="ARBA" id="ARBA00004651"/>
    </source>
</evidence>
<feature type="transmembrane region" description="Helical" evidence="6">
    <location>
        <begin position="105"/>
        <end position="125"/>
    </location>
</feature>
<dbReference type="Pfam" id="PF00892">
    <property type="entry name" value="EamA"/>
    <property type="match status" value="2"/>
</dbReference>
<evidence type="ECO:0000256" key="2">
    <source>
        <dbReference type="ARBA" id="ARBA00022475"/>
    </source>
</evidence>
<dbReference type="GO" id="GO:0005886">
    <property type="term" value="C:plasma membrane"/>
    <property type="evidence" value="ECO:0007669"/>
    <property type="project" value="UniProtKB-SubCell"/>
</dbReference>
<feature type="transmembrane region" description="Helical" evidence="6">
    <location>
        <begin position="188"/>
        <end position="207"/>
    </location>
</feature>
<evidence type="ECO:0000256" key="6">
    <source>
        <dbReference type="SAM" id="Phobius"/>
    </source>
</evidence>
<proteinExistence type="predicted"/>
<feature type="transmembrane region" description="Helical" evidence="6">
    <location>
        <begin position="274"/>
        <end position="293"/>
    </location>
</feature>
<accession>F7YUD1</accession>
<feature type="transmembrane region" description="Helical" evidence="6">
    <location>
        <begin position="219"/>
        <end position="242"/>
    </location>
</feature>
<gene>
    <name evidence="8" type="ORF">Theth_1259</name>
</gene>
<evidence type="ECO:0000256" key="3">
    <source>
        <dbReference type="ARBA" id="ARBA00022692"/>
    </source>
</evidence>
<evidence type="ECO:0000256" key="5">
    <source>
        <dbReference type="ARBA" id="ARBA00023136"/>
    </source>
</evidence>
<feature type="domain" description="EamA" evidence="7">
    <location>
        <begin position="18"/>
        <end position="148"/>
    </location>
</feature>
<dbReference type="STRING" id="688269.Theth_1259"/>
<feature type="transmembrane region" description="Helical" evidence="6">
    <location>
        <begin position="47"/>
        <end position="64"/>
    </location>
</feature>
<dbReference type="EMBL" id="CP002351">
    <property type="protein sequence ID" value="AEH51330.1"/>
    <property type="molecule type" value="Genomic_DNA"/>
</dbReference>
<evidence type="ECO:0000313" key="8">
    <source>
        <dbReference type="EMBL" id="AEH51330.1"/>
    </source>
</evidence>
<dbReference type="KEGG" id="tta:Theth_1259"/>
<organism evidence="8 9">
    <name type="scientific">Pseudothermotoga thermarum DSM 5069</name>
    <dbReference type="NCBI Taxonomy" id="688269"/>
    <lineage>
        <taxon>Bacteria</taxon>
        <taxon>Thermotogati</taxon>
        <taxon>Thermotogota</taxon>
        <taxon>Thermotogae</taxon>
        <taxon>Thermotogales</taxon>
        <taxon>Thermotogaceae</taxon>
        <taxon>Pseudothermotoga</taxon>
    </lineage>
</organism>
<feature type="transmembrane region" description="Helical" evidence="6">
    <location>
        <begin position="12"/>
        <end position="35"/>
    </location>
</feature>
<keyword evidence="5 6" id="KW-0472">Membrane</keyword>
<keyword evidence="3 6" id="KW-0812">Transmembrane</keyword>
<dbReference type="InterPro" id="IPR050638">
    <property type="entry name" value="AA-Vitamin_Transporters"/>
</dbReference>
<feature type="transmembrane region" description="Helical" evidence="6">
    <location>
        <begin position="158"/>
        <end position="176"/>
    </location>
</feature>
<dbReference type="Proteomes" id="UP000006804">
    <property type="component" value="Chromosome"/>
</dbReference>
<evidence type="ECO:0000313" key="9">
    <source>
        <dbReference type="Proteomes" id="UP000006804"/>
    </source>
</evidence>
<evidence type="ECO:0000256" key="4">
    <source>
        <dbReference type="ARBA" id="ARBA00022989"/>
    </source>
</evidence>
<feature type="transmembrane region" description="Helical" evidence="6">
    <location>
        <begin position="132"/>
        <end position="152"/>
    </location>
</feature>